<protein>
    <submittedName>
        <fullName evidence="2">DUF397 domain-containing protein</fullName>
    </submittedName>
</protein>
<comment type="caution">
    <text evidence="2">The sequence shown here is derived from an EMBL/GenBank/DDBJ whole genome shotgun (WGS) entry which is preliminary data.</text>
</comment>
<gene>
    <name evidence="2" type="ORF">ABZZ21_10055</name>
</gene>
<evidence type="ECO:0000313" key="2">
    <source>
        <dbReference type="EMBL" id="MET9844907.1"/>
    </source>
</evidence>
<sequence length="67" mass="7015">MPSIQWQKSTYSGDSLNCVHIAAHPTGTVLLHESDTPGTILTTSPAPLGHLIRALKARAGHSDTSPA</sequence>
<evidence type="ECO:0000259" key="1">
    <source>
        <dbReference type="Pfam" id="PF04149"/>
    </source>
</evidence>
<dbReference type="EMBL" id="JBEXPZ010000011">
    <property type="protein sequence ID" value="MET9844907.1"/>
    <property type="molecule type" value="Genomic_DNA"/>
</dbReference>
<dbReference type="InterPro" id="IPR007278">
    <property type="entry name" value="DUF397"/>
</dbReference>
<dbReference type="RefSeq" id="WP_355395264.1">
    <property type="nucleotide sequence ID" value="NZ_JBEGHN010000012.1"/>
</dbReference>
<feature type="domain" description="DUF397" evidence="1">
    <location>
        <begin position="5"/>
        <end position="56"/>
    </location>
</feature>
<name>A0ABV2UTN0_9ACTN</name>
<dbReference type="Proteomes" id="UP001550210">
    <property type="component" value="Unassembled WGS sequence"/>
</dbReference>
<organism evidence="2 3">
    <name type="scientific">Streptomyces ossamyceticus</name>
    <dbReference type="NCBI Taxonomy" id="249581"/>
    <lineage>
        <taxon>Bacteria</taxon>
        <taxon>Bacillati</taxon>
        <taxon>Actinomycetota</taxon>
        <taxon>Actinomycetes</taxon>
        <taxon>Kitasatosporales</taxon>
        <taxon>Streptomycetaceae</taxon>
        <taxon>Streptomyces</taxon>
    </lineage>
</organism>
<reference evidence="2 3" key="1">
    <citation type="submission" date="2024-06" db="EMBL/GenBank/DDBJ databases">
        <title>The Natural Products Discovery Center: Release of the First 8490 Sequenced Strains for Exploring Actinobacteria Biosynthetic Diversity.</title>
        <authorList>
            <person name="Kalkreuter E."/>
            <person name="Kautsar S.A."/>
            <person name="Yang D."/>
            <person name="Bader C.D."/>
            <person name="Teijaro C.N."/>
            <person name="Fluegel L."/>
            <person name="Davis C.M."/>
            <person name="Simpson J.R."/>
            <person name="Lauterbach L."/>
            <person name="Steele A.D."/>
            <person name="Gui C."/>
            <person name="Meng S."/>
            <person name="Li G."/>
            <person name="Viehrig K."/>
            <person name="Ye F."/>
            <person name="Su P."/>
            <person name="Kiefer A.F."/>
            <person name="Nichols A."/>
            <person name="Cepeda A.J."/>
            <person name="Yan W."/>
            <person name="Fan B."/>
            <person name="Jiang Y."/>
            <person name="Adhikari A."/>
            <person name="Zheng C.-J."/>
            <person name="Schuster L."/>
            <person name="Cowan T.M."/>
            <person name="Smanski M.J."/>
            <person name="Chevrette M.G."/>
            <person name="De Carvalho L.P.S."/>
            <person name="Shen B."/>
        </authorList>
    </citation>
    <scope>NUCLEOTIDE SEQUENCE [LARGE SCALE GENOMIC DNA]</scope>
    <source>
        <strain evidence="2 3">NPDC006434</strain>
    </source>
</reference>
<dbReference type="Pfam" id="PF04149">
    <property type="entry name" value="DUF397"/>
    <property type="match status" value="1"/>
</dbReference>
<keyword evidence="3" id="KW-1185">Reference proteome</keyword>
<accession>A0ABV2UTN0</accession>
<evidence type="ECO:0000313" key="3">
    <source>
        <dbReference type="Proteomes" id="UP001550210"/>
    </source>
</evidence>
<proteinExistence type="predicted"/>